<evidence type="ECO:0000313" key="2">
    <source>
        <dbReference type="Proteomes" id="UP001465755"/>
    </source>
</evidence>
<gene>
    <name evidence="1" type="ORF">WJX73_009806</name>
</gene>
<comment type="caution">
    <text evidence="1">The sequence shown here is derived from an EMBL/GenBank/DDBJ whole genome shotgun (WGS) entry which is preliminary data.</text>
</comment>
<dbReference type="Proteomes" id="UP001465755">
    <property type="component" value="Unassembled WGS sequence"/>
</dbReference>
<dbReference type="Pfam" id="PF19420">
    <property type="entry name" value="DDAH_eukar"/>
    <property type="match status" value="1"/>
</dbReference>
<protein>
    <recommendedName>
        <fullName evidence="3">Amidinotransferase</fullName>
    </recommendedName>
</protein>
<reference evidence="1 2" key="1">
    <citation type="journal article" date="2024" name="Nat. Commun.">
        <title>Phylogenomics reveals the evolutionary origins of lichenization in chlorophyte algae.</title>
        <authorList>
            <person name="Puginier C."/>
            <person name="Libourel C."/>
            <person name="Otte J."/>
            <person name="Skaloud P."/>
            <person name="Haon M."/>
            <person name="Grisel S."/>
            <person name="Petersen M."/>
            <person name="Berrin J.G."/>
            <person name="Delaux P.M."/>
            <person name="Dal Grande F."/>
            <person name="Keller J."/>
        </authorList>
    </citation>
    <scope>NUCLEOTIDE SEQUENCE [LARGE SCALE GENOMIC DNA]</scope>
    <source>
        <strain evidence="1 2">SAG 2036</strain>
    </source>
</reference>
<organism evidence="1 2">
    <name type="scientific">Symbiochloris irregularis</name>
    <dbReference type="NCBI Taxonomy" id="706552"/>
    <lineage>
        <taxon>Eukaryota</taxon>
        <taxon>Viridiplantae</taxon>
        <taxon>Chlorophyta</taxon>
        <taxon>core chlorophytes</taxon>
        <taxon>Trebouxiophyceae</taxon>
        <taxon>Trebouxiales</taxon>
        <taxon>Trebouxiaceae</taxon>
        <taxon>Symbiochloris</taxon>
    </lineage>
</organism>
<dbReference type="AlphaFoldDB" id="A0AAW1NYL9"/>
<dbReference type="InterPro" id="IPR014541">
    <property type="entry name" value="Amdntrnsf_FN0238"/>
</dbReference>
<dbReference type="Gene3D" id="3.75.10.10">
    <property type="entry name" value="L-arginine/glycine Amidinotransferase, Chain A"/>
    <property type="match status" value="1"/>
</dbReference>
<dbReference type="EMBL" id="JALJOQ010000108">
    <property type="protein sequence ID" value="KAK9797387.1"/>
    <property type="molecule type" value="Genomic_DNA"/>
</dbReference>
<dbReference type="PANTHER" id="PTHR43224:SF1">
    <property type="entry name" value="AMIDINOTRANSFERASE"/>
    <property type="match status" value="1"/>
</dbReference>
<proteinExistence type="predicted"/>
<evidence type="ECO:0008006" key="3">
    <source>
        <dbReference type="Google" id="ProtNLM"/>
    </source>
</evidence>
<dbReference type="SUPFAM" id="SSF55909">
    <property type="entry name" value="Pentein"/>
    <property type="match status" value="1"/>
</dbReference>
<accession>A0AAW1NYL9</accession>
<dbReference type="PANTHER" id="PTHR43224">
    <property type="entry name" value="AMIDINOTRANSFERASE"/>
    <property type="match status" value="1"/>
</dbReference>
<sequence>MRAATQAVNKALLSSSWQGLRRLASVPEAVGELAPADCLTLGGQAPTIVQLPDRVWGSLPVLPGEVVGRLTGQQPGKVGIGDGSYALRQTATELFRLLKREGVRVAFVPDIVGAEAVGSYNSAHAAASGTGVRQSSNHVLMVAPTAFGFNDQAAQDNHFMHASTGSSEADPGAHTRTVLQEFAGLHHQLTEVAGVNVHLFQHDAMHGTPDAVFPNNWFSTHPRGEAAGGLQQSTLVLYPMKCQNRQKERRADIQSVVAARGYERAIDLTEAEASGLHLEGTGVFVLDRINGVAYVALSERADKGLAEQWVQAMGYRELVTFQATDSAGKPVYHTNVMMAIGTDVAVVCLESVADGKERQHLLSKLSQHHQVVDITRKQMAALCGNVLELEDGRGLPVLALSSQAHNAFTPDQRSQLLKHVAALHHAPIDTLEHIGGGGVRCALAELF</sequence>
<name>A0AAW1NYL9_9CHLO</name>
<keyword evidence="2" id="KW-1185">Reference proteome</keyword>
<evidence type="ECO:0000313" key="1">
    <source>
        <dbReference type="EMBL" id="KAK9797387.1"/>
    </source>
</evidence>